<name>A0A0M3I618_ASCLU</name>
<organism evidence="2 3">
    <name type="scientific">Ascaris lumbricoides</name>
    <name type="common">Giant roundworm</name>
    <dbReference type="NCBI Taxonomy" id="6252"/>
    <lineage>
        <taxon>Eukaryota</taxon>
        <taxon>Metazoa</taxon>
        <taxon>Ecdysozoa</taxon>
        <taxon>Nematoda</taxon>
        <taxon>Chromadorea</taxon>
        <taxon>Rhabditida</taxon>
        <taxon>Spirurina</taxon>
        <taxon>Ascaridomorpha</taxon>
        <taxon>Ascaridoidea</taxon>
        <taxon>Ascarididae</taxon>
        <taxon>Ascaris</taxon>
    </lineage>
</organism>
<reference evidence="3" key="1">
    <citation type="submission" date="2017-02" db="UniProtKB">
        <authorList>
            <consortium name="WormBaseParasite"/>
        </authorList>
    </citation>
    <scope>IDENTIFICATION</scope>
</reference>
<proteinExistence type="predicted"/>
<protein>
    <submittedName>
        <fullName evidence="3">Secreted protein</fullName>
    </submittedName>
</protein>
<keyword evidence="2" id="KW-1185">Reference proteome</keyword>
<dbReference type="Proteomes" id="UP000036681">
    <property type="component" value="Unplaced"/>
</dbReference>
<evidence type="ECO:0000313" key="2">
    <source>
        <dbReference type="Proteomes" id="UP000036681"/>
    </source>
</evidence>
<feature type="region of interest" description="Disordered" evidence="1">
    <location>
        <begin position="113"/>
        <end position="134"/>
    </location>
</feature>
<evidence type="ECO:0000313" key="3">
    <source>
        <dbReference type="WBParaSite" id="ALUE_0001244501-mRNA-1"/>
    </source>
</evidence>
<evidence type="ECO:0000256" key="1">
    <source>
        <dbReference type="SAM" id="MobiDB-lite"/>
    </source>
</evidence>
<accession>A0A0M3I618</accession>
<sequence length="134" mass="15975">MQVPLTRIFLRYLVCLPFTDFLIYLCRITDFYLIISYLVTFTDFIQLIFTSSTTFQHPRVRYFIEAPNFFHTCNISPNRESLGDYNFHRNPMSFIELVNANIFRFFQCNRTNAPDHPESSRRRRKASRVVNSGV</sequence>
<dbReference type="AlphaFoldDB" id="A0A0M3I618"/>
<dbReference type="WBParaSite" id="ALUE_0001244501-mRNA-1">
    <property type="protein sequence ID" value="ALUE_0001244501-mRNA-1"/>
    <property type="gene ID" value="ALUE_0001244501"/>
</dbReference>